<protein>
    <submittedName>
        <fullName evidence="1">Uncharacterized protein</fullName>
    </submittedName>
</protein>
<comment type="caution">
    <text evidence="1">The sequence shown here is derived from an EMBL/GenBank/DDBJ whole genome shotgun (WGS) entry which is preliminary data.</text>
</comment>
<dbReference type="InterPro" id="IPR029058">
    <property type="entry name" value="AB_hydrolase_fold"/>
</dbReference>
<dbReference type="Gene3D" id="3.40.50.1820">
    <property type="entry name" value="alpha/beta hydrolase"/>
    <property type="match status" value="1"/>
</dbReference>
<sequence length="135" mass="14911">GIVMLIASIGGGGILQTLRFTRIALVSTFLMPQGHGKSPVQALWVDLLEPYLQMPFQGPLAMASRTALARSTIKHLQKWAVIWAQYLHDQASRCPDQRFVLSGVSKGAMLIHSMFAASSLLYLPHDRQIISSKPR</sequence>
<dbReference type="EMBL" id="CAJMWR010003714">
    <property type="protein sequence ID" value="CAE6467801.1"/>
    <property type="molecule type" value="Genomic_DNA"/>
</dbReference>
<evidence type="ECO:0000313" key="1">
    <source>
        <dbReference type="EMBL" id="CAE6467801.1"/>
    </source>
</evidence>
<organism evidence="1 2">
    <name type="scientific">Rhizoctonia solani</name>
    <dbReference type="NCBI Taxonomy" id="456999"/>
    <lineage>
        <taxon>Eukaryota</taxon>
        <taxon>Fungi</taxon>
        <taxon>Dikarya</taxon>
        <taxon>Basidiomycota</taxon>
        <taxon>Agaricomycotina</taxon>
        <taxon>Agaricomycetes</taxon>
        <taxon>Cantharellales</taxon>
        <taxon>Ceratobasidiaceae</taxon>
        <taxon>Rhizoctonia</taxon>
    </lineage>
</organism>
<dbReference type="Proteomes" id="UP000663840">
    <property type="component" value="Unassembled WGS sequence"/>
</dbReference>
<feature type="non-terminal residue" evidence="1">
    <location>
        <position position="1"/>
    </location>
</feature>
<proteinExistence type="predicted"/>
<name>A0A8H3BX40_9AGAM</name>
<dbReference type="AlphaFoldDB" id="A0A8H3BX40"/>
<accession>A0A8H3BX40</accession>
<gene>
    <name evidence="1" type="ORF">RDB_LOCUS111838</name>
</gene>
<reference evidence="1" key="1">
    <citation type="submission" date="2021-01" db="EMBL/GenBank/DDBJ databases">
        <authorList>
            <person name="Kaushik A."/>
        </authorList>
    </citation>
    <scope>NUCLEOTIDE SEQUENCE</scope>
    <source>
        <strain evidence="1">AG1-1A</strain>
    </source>
</reference>
<evidence type="ECO:0000313" key="2">
    <source>
        <dbReference type="Proteomes" id="UP000663840"/>
    </source>
</evidence>